<reference evidence="4 5" key="1">
    <citation type="submission" date="2025-04" db="UniProtKB">
        <authorList>
            <consortium name="RefSeq"/>
        </authorList>
    </citation>
    <scope>IDENTIFICATION</scope>
    <source>
        <tissue evidence="4 5">Gonad</tissue>
    </source>
</reference>
<evidence type="ECO:0000313" key="4">
    <source>
        <dbReference type="RefSeq" id="XP_019637498.1"/>
    </source>
</evidence>
<keyword evidence="2" id="KW-0732">Signal</keyword>
<evidence type="ECO:0000256" key="2">
    <source>
        <dbReference type="SAM" id="SignalP"/>
    </source>
</evidence>
<dbReference type="KEGG" id="bbel:109479891"/>
<dbReference type="AlphaFoldDB" id="A0A6P4Z7V0"/>
<organism evidence="3 5">
    <name type="scientific">Branchiostoma belcheri</name>
    <name type="common">Amphioxus</name>
    <dbReference type="NCBI Taxonomy" id="7741"/>
    <lineage>
        <taxon>Eukaryota</taxon>
        <taxon>Metazoa</taxon>
        <taxon>Chordata</taxon>
        <taxon>Cephalochordata</taxon>
        <taxon>Leptocardii</taxon>
        <taxon>Amphioxiformes</taxon>
        <taxon>Branchiostomatidae</taxon>
        <taxon>Branchiostoma</taxon>
    </lineage>
</organism>
<evidence type="ECO:0000256" key="1">
    <source>
        <dbReference type="SAM" id="Phobius"/>
    </source>
</evidence>
<dbReference type="RefSeq" id="XP_019637498.1">
    <property type="nucleotide sequence ID" value="XM_019781939.1"/>
</dbReference>
<sequence length="175" mass="19300">MTSKHFLSLVLVILLSASSMVQVSAETCAEVCEECLADTEVTQGDINGTACAEECLKNIHLGTDNKQFIRAPMWKKCYTLIHELRSKQGPYLIMDSEPRTQTWKPALAVCSVTVLVAFIVIAMVTIKVCVRRAVLRKHGGRQPTSPNGTMTSTALMANMEEEETQKARPDDVQTV</sequence>
<keyword evidence="1" id="KW-0472">Membrane</keyword>
<evidence type="ECO:0000313" key="3">
    <source>
        <dbReference type="Proteomes" id="UP000515135"/>
    </source>
</evidence>
<proteinExistence type="predicted"/>
<gene>
    <name evidence="4 5" type="primary">LOC109479891</name>
</gene>
<feature type="chain" id="PRO_5044647644" evidence="2">
    <location>
        <begin position="26"/>
        <end position="175"/>
    </location>
</feature>
<dbReference type="RefSeq" id="XP_019637500.1">
    <property type="nucleotide sequence ID" value="XM_019781941.1"/>
</dbReference>
<keyword evidence="1" id="KW-0812">Transmembrane</keyword>
<feature type="transmembrane region" description="Helical" evidence="1">
    <location>
        <begin position="106"/>
        <end position="130"/>
    </location>
</feature>
<dbReference type="Proteomes" id="UP000515135">
    <property type="component" value="Unplaced"/>
</dbReference>
<dbReference type="OrthoDB" id="10003360at2759"/>
<dbReference type="GeneID" id="109479891"/>
<feature type="signal peptide" evidence="2">
    <location>
        <begin position="1"/>
        <end position="25"/>
    </location>
</feature>
<keyword evidence="3" id="KW-1185">Reference proteome</keyword>
<name>A0A6P4Z7V0_BRABE</name>
<accession>A0A6P4Z7V0</accession>
<keyword evidence="1" id="KW-1133">Transmembrane helix</keyword>
<protein>
    <submittedName>
        <fullName evidence="4 5">Uncharacterized protein LOC109479891</fullName>
    </submittedName>
</protein>
<evidence type="ECO:0000313" key="5">
    <source>
        <dbReference type="RefSeq" id="XP_019637500.1"/>
    </source>
</evidence>